<evidence type="ECO:0000256" key="6">
    <source>
        <dbReference type="ARBA" id="ARBA00023136"/>
    </source>
</evidence>
<protein>
    <submittedName>
        <fullName evidence="8">Putative metal-nicotianamine transporter YSL7</fullName>
    </submittedName>
</protein>
<feature type="transmembrane region" description="Helical" evidence="7">
    <location>
        <begin position="428"/>
        <end position="445"/>
    </location>
</feature>
<evidence type="ECO:0000256" key="3">
    <source>
        <dbReference type="ARBA" id="ARBA00022448"/>
    </source>
</evidence>
<keyword evidence="5 7" id="KW-1133">Transmembrane helix</keyword>
<evidence type="ECO:0000256" key="2">
    <source>
        <dbReference type="ARBA" id="ARBA00008807"/>
    </source>
</evidence>
<feature type="transmembrane region" description="Helical" evidence="7">
    <location>
        <begin position="221"/>
        <end position="242"/>
    </location>
</feature>
<evidence type="ECO:0000256" key="1">
    <source>
        <dbReference type="ARBA" id="ARBA00004141"/>
    </source>
</evidence>
<gene>
    <name evidence="8" type="primary">YSL7</name>
    <name evidence="8" type="ORF">C8034_v008306</name>
</gene>
<keyword evidence="3" id="KW-0813">Transport</keyword>
<feature type="transmembrane region" description="Helical" evidence="7">
    <location>
        <begin position="544"/>
        <end position="566"/>
    </location>
</feature>
<feature type="transmembrane region" description="Helical" evidence="7">
    <location>
        <begin position="56"/>
        <end position="78"/>
    </location>
</feature>
<evidence type="ECO:0000256" key="5">
    <source>
        <dbReference type="ARBA" id="ARBA00022989"/>
    </source>
</evidence>
<evidence type="ECO:0000313" key="9">
    <source>
        <dbReference type="Proteomes" id="UP000295604"/>
    </source>
</evidence>
<dbReference type="GO" id="GO:0035673">
    <property type="term" value="F:oligopeptide transmembrane transporter activity"/>
    <property type="evidence" value="ECO:0007669"/>
    <property type="project" value="InterPro"/>
</dbReference>
<dbReference type="GO" id="GO:0000329">
    <property type="term" value="C:fungal-type vacuole membrane"/>
    <property type="evidence" value="ECO:0007669"/>
    <property type="project" value="TreeGrafter"/>
</dbReference>
<dbReference type="InterPro" id="IPR004813">
    <property type="entry name" value="OPT"/>
</dbReference>
<dbReference type="Proteomes" id="UP000295604">
    <property type="component" value="Unassembled WGS sequence"/>
</dbReference>
<dbReference type="Pfam" id="PF03169">
    <property type="entry name" value="OPT"/>
    <property type="match status" value="1"/>
</dbReference>
<dbReference type="AlphaFoldDB" id="A0A4R8TPY5"/>
<feature type="transmembrane region" description="Helical" evidence="7">
    <location>
        <begin position="84"/>
        <end position="103"/>
    </location>
</feature>
<sequence length="735" mass="80127">MNVEKPQDYEDSTKNEGLFSTAEQAVGQEDQDAVTIDDLYKPLVGVQAYDPKESILTIRAVIVGCILGSVVNIGNIYLGLKSGIGFESVMFATIFGFTIIRALGRTKVPLLRSDFGPHENNIIQAVATGCVTHSFVYISAIPAMYQLGVMGENPDSDYGRLLCYSLVSGFFGLSYAVALRKMFLVHLGESLGLIFPAGTAAAVAIRGLHSNRGITKSSSPSHLVPILAFAFSILWPVATSYAPGVLYELNFFWYIFKWGGRSIVHAVNWGWLTIMTSPGYIGTGMLMSPRIVASFLFGTLLAWGIIGPVTLQLGYTTGKPYSEFYPELVTYGALIPSEFSSQPSPRYWILWPAVLMMLATSVTSIALEWKALRTMACYNISRLRLLFNPTARSEQGTEELSSKKALAHPLLPDNDPIAVQYQTRTWEWLSLFICIFVTSVVSFKFLFQLPIGLNILNMLIGIFLSLVSIQTYGTSSVTSTATVATVSQLITGSIMHSQNFSTNQSTLANLAVAGAMGAASQGAATLMSDLKTGYLLRTPARTQFYAQALGTLVGVLLSPGLFIVFVKAYPCVLDATALTCSFSTPAVAQYRSPRKILPRPNGTFGATTFHSSNDFLSPDIALPSPPSPFPDPVPLQLHTRGNWTDPAWIGTHLRSQGFVRVDKTTVKGTHHVQNAEAFAAAFGGKLGWLLGMWRTKQMRAQHTLPKLGELITTALGGQVSRRRVGCRVDDYLYDR</sequence>
<feature type="transmembrane region" description="Helical" evidence="7">
    <location>
        <begin position="348"/>
        <end position="367"/>
    </location>
</feature>
<feature type="transmembrane region" description="Helical" evidence="7">
    <location>
        <begin position="262"/>
        <end position="281"/>
    </location>
</feature>
<organism evidence="8 9">
    <name type="scientific">Colletotrichum sidae</name>
    <dbReference type="NCBI Taxonomy" id="1347389"/>
    <lineage>
        <taxon>Eukaryota</taxon>
        <taxon>Fungi</taxon>
        <taxon>Dikarya</taxon>
        <taxon>Ascomycota</taxon>
        <taxon>Pezizomycotina</taxon>
        <taxon>Sordariomycetes</taxon>
        <taxon>Hypocreomycetidae</taxon>
        <taxon>Glomerellales</taxon>
        <taxon>Glomerellaceae</taxon>
        <taxon>Colletotrichum</taxon>
        <taxon>Colletotrichum orbiculare species complex</taxon>
    </lineage>
</organism>
<feature type="transmembrane region" description="Helical" evidence="7">
    <location>
        <begin position="451"/>
        <end position="469"/>
    </location>
</feature>
<feature type="transmembrane region" description="Helical" evidence="7">
    <location>
        <begin position="161"/>
        <end position="178"/>
    </location>
</feature>
<comment type="caution">
    <text evidence="8">The sequence shown here is derived from an EMBL/GenBank/DDBJ whole genome shotgun (WGS) entry which is preliminary data.</text>
</comment>
<reference evidence="8 9" key="1">
    <citation type="submission" date="2018-11" db="EMBL/GenBank/DDBJ databases">
        <title>Genome sequence and assembly of Colletotrichum sidae.</title>
        <authorList>
            <person name="Gan P."/>
            <person name="Shirasu K."/>
        </authorList>
    </citation>
    <scope>NUCLEOTIDE SEQUENCE [LARGE SCALE GENOMIC DNA]</scope>
    <source>
        <strain evidence="8 9">CBS 518.97</strain>
    </source>
</reference>
<proteinExistence type="inferred from homology"/>
<comment type="similarity">
    <text evidence="2">Belongs to the oligopeptide OPT transporter family.</text>
</comment>
<dbReference type="PANTHER" id="PTHR31645">
    <property type="entry name" value="OLIGOPEPTIDE TRANSPORTER YGL114W-RELATED"/>
    <property type="match status" value="1"/>
</dbReference>
<keyword evidence="4 7" id="KW-0812">Transmembrane</keyword>
<accession>A0A4R8TPY5</accession>
<dbReference type="PANTHER" id="PTHR31645:SF3">
    <property type="entry name" value="OLIGOPEPTIDE TRANSPORTER"/>
    <property type="match status" value="1"/>
</dbReference>
<name>A0A4R8TPY5_9PEZI</name>
<dbReference type="InterPro" id="IPR045035">
    <property type="entry name" value="YSL-like"/>
</dbReference>
<keyword evidence="9" id="KW-1185">Reference proteome</keyword>
<feature type="transmembrane region" description="Helical" evidence="7">
    <location>
        <begin position="190"/>
        <end position="209"/>
    </location>
</feature>
<dbReference type="NCBIfam" id="TIGR00728">
    <property type="entry name" value="OPT_sfam"/>
    <property type="match status" value="1"/>
</dbReference>
<dbReference type="EMBL" id="QAPF01000025">
    <property type="protein sequence ID" value="TEA20948.1"/>
    <property type="molecule type" value="Genomic_DNA"/>
</dbReference>
<evidence type="ECO:0000313" key="8">
    <source>
        <dbReference type="EMBL" id="TEA20948.1"/>
    </source>
</evidence>
<feature type="transmembrane region" description="Helical" evidence="7">
    <location>
        <begin position="293"/>
        <end position="315"/>
    </location>
</feature>
<keyword evidence="6 7" id="KW-0472">Membrane</keyword>
<comment type="subcellular location">
    <subcellularLocation>
        <location evidence="1">Membrane</location>
        <topology evidence="1">Multi-pass membrane protein</topology>
    </subcellularLocation>
</comment>
<evidence type="ECO:0000256" key="4">
    <source>
        <dbReference type="ARBA" id="ARBA00022692"/>
    </source>
</evidence>
<evidence type="ECO:0000256" key="7">
    <source>
        <dbReference type="SAM" id="Phobius"/>
    </source>
</evidence>